<name>A0A388L544_CHABU</name>
<dbReference type="Gramene" id="GBG77368">
    <property type="protein sequence ID" value="GBG77368"/>
    <property type="gene ID" value="CBR_g23699"/>
</dbReference>
<feature type="region of interest" description="Disordered" evidence="1">
    <location>
        <begin position="454"/>
        <end position="494"/>
    </location>
</feature>
<comment type="caution">
    <text evidence="3">The sequence shown here is derived from an EMBL/GenBank/DDBJ whole genome shotgun (WGS) entry which is preliminary data.</text>
</comment>
<dbReference type="Gene3D" id="1.10.10.60">
    <property type="entry name" value="Homeodomain-like"/>
    <property type="match status" value="1"/>
</dbReference>
<dbReference type="Proteomes" id="UP000265515">
    <property type="component" value="Unassembled WGS sequence"/>
</dbReference>
<feature type="compositionally biased region" description="Polar residues" evidence="1">
    <location>
        <begin position="59"/>
        <end position="82"/>
    </location>
</feature>
<evidence type="ECO:0000313" key="3">
    <source>
        <dbReference type="EMBL" id="GBG77368.1"/>
    </source>
</evidence>
<protein>
    <recommendedName>
        <fullName evidence="2">Myb/SANT-like DNA-binding domain-containing protein</fullName>
    </recommendedName>
</protein>
<feature type="compositionally biased region" description="Low complexity" evidence="1">
    <location>
        <begin position="129"/>
        <end position="140"/>
    </location>
</feature>
<reference evidence="3 4" key="1">
    <citation type="journal article" date="2018" name="Cell">
        <title>The Chara Genome: Secondary Complexity and Implications for Plant Terrestrialization.</title>
        <authorList>
            <person name="Nishiyama T."/>
            <person name="Sakayama H."/>
            <person name="Vries J.D."/>
            <person name="Buschmann H."/>
            <person name="Saint-Marcoux D."/>
            <person name="Ullrich K.K."/>
            <person name="Haas F.B."/>
            <person name="Vanderstraeten L."/>
            <person name="Becker D."/>
            <person name="Lang D."/>
            <person name="Vosolsobe S."/>
            <person name="Rombauts S."/>
            <person name="Wilhelmsson P.K.I."/>
            <person name="Janitza P."/>
            <person name="Kern R."/>
            <person name="Heyl A."/>
            <person name="Rumpler F."/>
            <person name="Villalobos L.I.A.C."/>
            <person name="Clay J.M."/>
            <person name="Skokan R."/>
            <person name="Toyoda A."/>
            <person name="Suzuki Y."/>
            <person name="Kagoshima H."/>
            <person name="Schijlen E."/>
            <person name="Tajeshwar N."/>
            <person name="Catarino B."/>
            <person name="Hetherington A.J."/>
            <person name="Saltykova A."/>
            <person name="Bonnot C."/>
            <person name="Breuninger H."/>
            <person name="Symeonidi A."/>
            <person name="Radhakrishnan G.V."/>
            <person name="Van Nieuwerburgh F."/>
            <person name="Deforce D."/>
            <person name="Chang C."/>
            <person name="Karol K.G."/>
            <person name="Hedrich R."/>
            <person name="Ulvskov P."/>
            <person name="Glockner G."/>
            <person name="Delwiche C.F."/>
            <person name="Petrasek J."/>
            <person name="Van de Peer Y."/>
            <person name="Friml J."/>
            <person name="Beilby M."/>
            <person name="Dolan L."/>
            <person name="Kohara Y."/>
            <person name="Sugano S."/>
            <person name="Fujiyama A."/>
            <person name="Delaux P.-M."/>
            <person name="Quint M."/>
            <person name="TheiBen G."/>
            <person name="Hagemann M."/>
            <person name="Harholt J."/>
            <person name="Dunand C."/>
            <person name="Zachgo S."/>
            <person name="Langdale J."/>
            <person name="Maumus F."/>
            <person name="Straeten D.V.D."/>
            <person name="Gould S.B."/>
            <person name="Rensing S.A."/>
        </authorList>
    </citation>
    <scope>NUCLEOTIDE SEQUENCE [LARGE SCALE GENOMIC DNA]</scope>
    <source>
        <strain evidence="3 4">S276</strain>
    </source>
</reference>
<evidence type="ECO:0000313" key="4">
    <source>
        <dbReference type="Proteomes" id="UP000265515"/>
    </source>
</evidence>
<feature type="compositionally biased region" description="Polar residues" evidence="1">
    <location>
        <begin position="474"/>
        <end position="483"/>
    </location>
</feature>
<dbReference type="AlphaFoldDB" id="A0A388L544"/>
<feature type="region of interest" description="Disordered" evidence="1">
    <location>
        <begin position="227"/>
        <end position="309"/>
    </location>
</feature>
<accession>A0A388L544</accession>
<organism evidence="3 4">
    <name type="scientific">Chara braunii</name>
    <name type="common">Braun's stonewort</name>
    <dbReference type="NCBI Taxonomy" id="69332"/>
    <lineage>
        <taxon>Eukaryota</taxon>
        <taxon>Viridiplantae</taxon>
        <taxon>Streptophyta</taxon>
        <taxon>Charophyceae</taxon>
        <taxon>Charales</taxon>
        <taxon>Characeae</taxon>
        <taxon>Chara</taxon>
    </lineage>
</organism>
<feature type="region of interest" description="Disordered" evidence="1">
    <location>
        <begin position="112"/>
        <end position="187"/>
    </location>
</feature>
<feature type="domain" description="Myb/SANT-like DNA-binding" evidence="2">
    <location>
        <begin position="310"/>
        <end position="388"/>
    </location>
</feature>
<sequence>MDRRESSVGQQRRVMEFSIPDRPLSGHRPAAYDPSLYSHLTPHEQSLPPDPEDAWVEDLSNTLPLGSGSTQDWTSRQCQQREAGNRRESFSALLNEGVDNASTELVDLDFGLSSESGASGPTHGGGTTVGQTAVGVVGAPTFGGRSSRVGGPTDGCRPPPSSSVGAGPPGESSRAATPTLPAVSSPAMWQRATASAAINDATPPEEIGRQAWDNCRQQMRCAGGDNITTSVSRLRGGSDVDADDSCRASGDESPDSRYEDDAEDADGLEIRPVAARGGRRGGGGRQQRAASRGGRGSKAPVGDKGGKHPAWSVEEMLKLTRAKRDQQAHFEGMPHNYGRMRNREWKLLDLQKRLAEVGVNRTTDNIGKKWDNVFQQYKKVQCYQNMSGGKNFFILTPAMRTEEGFNFRMDKRVFNEIDNMSQNNKTIYPDNIADTSARGGVAPVMDGQCQAPVGGESAVGGEGGDGVDEDGGSTRESGFSAGSTGAPGKSKNMRQQSFDAIAEVMEKHGALMADIVEGTSKRQCNILERQCDILDREVDTRAGLTGRGHVPRSTKLCTGDGSEGEMGGKGGEGVTLMDITSAGTPTLGFGRESVSRERLLALTILGVLTSTRAGGGGTACPQVVVIGDIPPQRAMGSTSTIASMVERADKGPVSESPSRHVEALNMTIVGASSRAVLQSAQAASVVVHAPIATAREKREDRRSFSRSDGFARAESYVAVDYPTDLARAVWQSLEWSRIVPPSVVYHTVALKMDIPLWFAGAYIEDRPEDDDMAAHQEATVMHLASCLHNAICAGQWWDDGRLSHHRLSRIGDAFRLLLAACMWIMRMGGNDARSYEEASYYSQLVAKPTLVATCSLSFNWRRHVMHSTNAVLSRLRKPPLTLVAFPDYIPEWASCGVRFNYNAGLADPTSRREWSGWGRDLLKAIGRRTVHKTKQG</sequence>
<evidence type="ECO:0000259" key="2">
    <source>
        <dbReference type="Pfam" id="PF13837"/>
    </source>
</evidence>
<feature type="region of interest" description="Disordered" evidence="1">
    <location>
        <begin position="1"/>
        <end position="91"/>
    </location>
</feature>
<dbReference type="InterPro" id="IPR044822">
    <property type="entry name" value="Myb_DNA-bind_4"/>
</dbReference>
<dbReference type="PANTHER" id="PTHR33492:SF11">
    <property type="entry name" value="OS04G0670900 PROTEIN"/>
    <property type="match status" value="1"/>
</dbReference>
<proteinExistence type="predicted"/>
<dbReference type="EMBL" id="BFEA01000266">
    <property type="protein sequence ID" value="GBG77368.1"/>
    <property type="molecule type" value="Genomic_DNA"/>
</dbReference>
<evidence type="ECO:0000256" key="1">
    <source>
        <dbReference type="SAM" id="MobiDB-lite"/>
    </source>
</evidence>
<dbReference type="PANTHER" id="PTHR33492">
    <property type="entry name" value="OSJNBA0043A12.37 PROTEIN-RELATED"/>
    <property type="match status" value="1"/>
</dbReference>
<gene>
    <name evidence="3" type="ORF">CBR_g23699</name>
</gene>
<keyword evidence="4" id="KW-1185">Reference proteome</keyword>
<feature type="compositionally biased region" description="Basic and acidic residues" evidence="1">
    <location>
        <begin position="244"/>
        <end position="259"/>
    </location>
</feature>
<feature type="compositionally biased region" description="Low complexity" evidence="1">
    <location>
        <begin position="162"/>
        <end position="173"/>
    </location>
</feature>
<dbReference type="Pfam" id="PF13837">
    <property type="entry name" value="Myb_DNA-bind_4"/>
    <property type="match status" value="1"/>
</dbReference>